<comment type="caution">
    <text evidence="1">The sequence shown here is derived from an EMBL/GenBank/DDBJ whole genome shotgun (WGS) entry which is preliminary data.</text>
</comment>
<reference evidence="1 2" key="1">
    <citation type="journal article" date="2020" name="Nature">
        <title>Six reference-quality genomes reveal evolution of bat adaptations.</title>
        <authorList>
            <person name="Jebb D."/>
            <person name="Huang Z."/>
            <person name="Pippel M."/>
            <person name="Hughes G.M."/>
            <person name="Lavrichenko K."/>
            <person name="Devanna P."/>
            <person name="Winkler S."/>
            <person name="Jermiin L.S."/>
            <person name="Skirmuntt E.C."/>
            <person name="Katzourakis A."/>
            <person name="Burkitt-Gray L."/>
            <person name="Ray D.A."/>
            <person name="Sullivan K.A.M."/>
            <person name="Roscito J.G."/>
            <person name="Kirilenko B.M."/>
            <person name="Davalos L.M."/>
            <person name="Corthals A.P."/>
            <person name="Power M.L."/>
            <person name="Jones G."/>
            <person name="Ransome R.D."/>
            <person name="Dechmann D.K.N."/>
            <person name="Locatelli A.G."/>
            <person name="Puechmaille S.J."/>
            <person name="Fedrigo O."/>
            <person name="Jarvis E.D."/>
            <person name="Hiller M."/>
            <person name="Vernes S.C."/>
            <person name="Myers E.W."/>
            <person name="Teeling E.C."/>
        </authorList>
    </citation>
    <scope>NUCLEOTIDE SEQUENCE [LARGE SCALE GENOMIC DNA]</scope>
    <source>
        <strain evidence="1">MRouAeg1</strain>
        <tissue evidence="1">Muscle</tissue>
    </source>
</reference>
<keyword evidence="2" id="KW-1185">Reference proteome</keyword>
<proteinExistence type="predicted"/>
<evidence type="ECO:0000313" key="2">
    <source>
        <dbReference type="Proteomes" id="UP000593571"/>
    </source>
</evidence>
<accession>A0A7J8C2A4</accession>
<protein>
    <submittedName>
        <fullName evidence="1">Uncharacterized protein</fullName>
    </submittedName>
</protein>
<gene>
    <name evidence="1" type="ORF">HJG63_009313</name>
</gene>
<name>A0A7J8C2A4_ROUAE</name>
<dbReference type="Proteomes" id="UP000593571">
    <property type="component" value="Unassembled WGS sequence"/>
</dbReference>
<organism evidence="1 2">
    <name type="scientific">Rousettus aegyptiacus</name>
    <name type="common">Egyptian fruit bat</name>
    <name type="synonym">Pteropus aegyptiacus</name>
    <dbReference type="NCBI Taxonomy" id="9407"/>
    <lineage>
        <taxon>Eukaryota</taxon>
        <taxon>Metazoa</taxon>
        <taxon>Chordata</taxon>
        <taxon>Craniata</taxon>
        <taxon>Vertebrata</taxon>
        <taxon>Euteleostomi</taxon>
        <taxon>Mammalia</taxon>
        <taxon>Eutheria</taxon>
        <taxon>Laurasiatheria</taxon>
        <taxon>Chiroptera</taxon>
        <taxon>Yinpterochiroptera</taxon>
        <taxon>Pteropodoidea</taxon>
        <taxon>Pteropodidae</taxon>
        <taxon>Rousettinae</taxon>
        <taxon>Rousettus</taxon>
    </lineage>
</organism>
<sequence>MRRKGSPCSWWWEYKLVQPLLKTVWRSFKKLKIELPRDPAGSHLSMFLKEMRTLTQKYTCPSRSLHHRSQQQRRGHRAVRQWANGCRRCDVFRHTQRDVIQPPRRRAIPPFAAMGMGLEDIVLSDESQTDKDKYCTICRIQKRQIGLVDIGNRLVIARGRGWEVGEMGKGTNFQL</sequence>
<dbReference type="AlphaFoldDB" id="A0A7J8C2A4"/>
<evidence type="ECO:0000313" key="1">
    <source>
        <dbReference type="EMBL" id="KAF6404984.1"/>
    </source>
</evidence>
<dbReference type="EMBL" id="JACASE010000015">
    <property type="protein sequence ID" value="KAF6404984.1"/>
    <property type="molecule type" value="Genomic_DNA"/>
</dbReference>